<comment type="pathway">
    <text evidence="1">Amino-acid biosynthesis; L-cysteine biosynthesis; L-cysteine from L-serine: step 1/2.</text>
</comment>
<evidence type="ECO:0000256" key="4">
    <source>
        <dbReference type="ARBA" id="ARBA00022605"/>
    </source>
</evidence>
<protein>
    <recommendedName>
        <fullName evidence="3">serine O-acetyltransferase</fullName>
        <ecNumber evidence="3">2.3.1.30</ecNumber>
    </recommendedName>
</protein>
<dbReference type="RefSeq" id="XP_018812897.1">
    <property type="nucleotide sequence ID" value="XM_018957352.2"/>
</dbReference>
<dbReference type="FunCoup" id="A0A2I4E0H8">
    <property type="interactions" value="534"/>
</dbReference>
<dbReference type="CDD" id="cd03354">
    <property type="entry name" value="LbH_SAT"/>
    <property type="match status" value="1"/>
</dbReference>
<dbReference type="Pfam" id="PF06426">
    <property type="entry name" value="SATase_N"/>
    <property type="match status" value="1"/>
</dbReference>
<comment type="similarity">
    <text evidence="2">Belongs to the transferase hexapeptide repeat family.</text>
</comment>
<dbReference type="SMART" id="SM00971">
    <property type="entry name" value="SATase_N"/>
    <property type="match status" value="1"/>
</dbReference>
<dbReference type="InterPro" id="IPR045304">
    <property type="entry name" value="LbH_SAT"/>
</dbReference>
<evidence type="ECO:0000256" key="6">
    <source>
        <dbReference type="ARBA" id="ARBA00023315"/>
    </source>
</evidence>
<dbReference type="EC" id="2.3.1.30" evidence="3"/>
<evidence type="ECO:0000313" key="8">
    <source>
        <dbReference type="RefSeq" id="XP_018812897.1"/>
    </source>
</evidence>
<dbReference type="Gene3D" id="1.10.3130.10">
    <property type="entry name" value="serine acetyltransferase, domain 1"/>
    <property type="match status" value="1"/>
</dbReference>
<dbReference type="NCBIfam" id="NF041874">
    <property type="entry name" value="EPS_EpsC"/>
    <property type="match status" value="1"/>
</dbReference>
<dbReference type="GeneID" id="108985161"/>
<dbReference type="NCBIfam" id="TIGR01172">
    <property type="entry name" value="cysE"/>
    <property type="match status" value="1"/>
</dbReference>
<dbReference type="InterPro" id="IPR011004">
    <property type="entry name" value="Trimer_LpxA-like_sf"/>
</dbReference>
<evidence type="ECO:0000256" key="5">
    <source>
        <dbReference type="ARBA" id="ARBA00022679"/>
    </source>
</evidence>
<keyword evidence="4" id="KW-0028">Amino-acid biosynthesis</keyword>
<dbReference type="GO" id="GO:0006535">
    <property type="term" value="P:cysteine biosynthetic process from serine"/>
    <property type="evidence" value="ECO:0007669"/>
    <property type="project" value="InterPro"/>
</dbReference>
<sequence length="399" mass="43451">MKVLVLFNRFSVPLCNTTSLLLVSNPNAVSANVPCHTSVQTFPSILSISEQQNKSMAACIGAPRTAITEPKPLSRDPNRSKYDDNKYNYVEFCRPSFPSHFSYKPICPDRSKSIHTDANGDEADQDEDYGADLWVKMQDEARFDVEQEPILSNYYYDSILSHDSLERALANHLSTKLSNSGLPTGTLYDIFVGVLVGDNEIMGAVKDDLRAVKERDPACISYVHCFLNFKGFLACQAHRVAHKLWSQGRKVLALLIQNRVSEVFAVDIHPGARIGRGILLDHATGVVVGETAVIGNNVSILHNVTLGGTGKMSGDRHPKIGDGVLIGAGTCILGNIWIGDGAKIGAGSVVLKDVPPRTTAVGNPARLVGGKNNPLKLDKIPSFTMDHTSHITEWSDYVI</sequence>
<dbReference type="FunFam" id="2.160.10.10:FF:000002">
    <property type="entry name" value="Serine acetyltransferase"/>
    <property type="match status" value="1"/>
</dbReference>
<name>A0A2I4E0H8_JUGRE</name>
<dbReference type="Proteomes" id="UP000235220">
    <property type="component" value="Chromosome 2"/>
</dbReference>
<gene>
    <name evidence="8" type="primary">LOC108985161</name>
</gene>
<dbReference type="PROSITE" id="PS00101">
    <property type="entry name" value="HEXAPEP_TRANSFERASES"/>
    <property type="match status" value="1"/>
</dbReference>
<proteinExistence type="inferred from homology"/>
<dbReference type="InterPro" id="IPR042122">
    <property type="entry name" value="Ser_AcTrfase_N_sf"/>
</dbReference>
<dbReference type="UniPathway" id="UPA00136">
    <property type="reaction ID" value="UER00199"/>
</dbReference>
<dbReference type="PANTHER" id="PTHR42811">
    <property type="entry name" value="SERINE ACETYLTRANSFERASE"/>
    <property type="match status" value="1"/>
</dbReference>
<reference evidence="8" key="1">
    <citation type="submission" date="2025-08" db="UniProtKB">
        <authorList>
            <consortium name="RefSeq"/>
        </authorList>
    </citation>
    <scope>IDENTIFICATION</scope>
    <source>
        <tissue evidence="8">Leaves</tissue>
    </source>
</reference>
<keyword evidence="7" id="KW-1185">Reference proteome</keyword>
<organism evidence="7 8">
    <name type="scientific">Juglans regia</name>
    <name type="common">English walnut</name>
    <dbReference type="NCBI Taxonomy" id="51240"/>
    <lineage>
        <taxon>Eukaryota</taxon>
        <taxon>Viridiplantae</taxon>
        <taxon>Streptophyta</taxon>
        <taxon>Embryophyta</taxon>
        <taxon>Tracheophyta</taxon>
        <taxon>Spermatophyta</taxon>
        <taxon>Magnoliopsida</taxon>
        <taxon>eudicotyledons</taxon>
        <taxon>Gunneridae</taxon>
        <taxon>Pentapetalae</taxon>
        <taxon>rosids</taxon>
        <taxon>fabids</taxon>
        <taxon>Fagales</taxon>
        <taxon>Juglandaceae</taxon>
        <taxon>Juglans</taxon>
    </lineage>
</organism>
<dbReference type="FunFam" id="1.10.3130.10:FF:000007">
    <property type="entry name" value="serine acetyltransferase 1, chloroplastic"/>
    <property type="match status" value="1"/>
</dbReference>
<dbReference type="InterPro" id="IPR053376">
    <property type="entry name" value="Serine_acetyltransferase"/>
</dbReference>
<dbReference type="KEGG" id="jre:108985161"/>
<dbReference type="GO" id="GO:0009001">
    <property type="term" value="F:serine O-acetyltransferase activity"/>
    <property type="evidence" value="ECO:0000318"/>
    <property type="project" value="GO_Central"/>
</dbReference>
<dbReference type="Pfam" id="PF00132">
    <property type="entry name" value="Hexapep"/>
    <property type="match status" value="1"/>
</dbReference>
<keyword evidence="5" id="KW-0808">Transferase</keyword>
<keyword evidence="6" id="KW-0012">Acyltransferase</keyword>
<dbReference type="InterPro" id="IPR010493">
    <property type="entry name" value="Ser_AcTrfase_N"/>
</dbReference>
<dbReference type="InterPro" id="IPR005881">
    <property type="entry name" value="Ser_O-AcTrfase"/>
</dbReference>
<evidence type="ECO:0000256" key="3">
    <source>
        <dbReference type="ARBA" id="ARBA00013266"/>
    </source>
</evidence>
<dbReference type="OrthoDB" id="25818at2759"/>
<dbReference type="Gramene" id="Jr02_25740_p1">
    <property type="protein sequence ID" value="cds.Jr02_25740_p1"/>
    <property type="gene ID" value="Jr02_25740"/>
</dbReference>
<evidence type="ECO:0000256" key="2">
    <source>
        <dbReference type="ARBA" id="ARBA00007274"/>
    </source>
</evidence>
<evidence type="ECO:0000313" key="7">
    <source>
        <dbReference type="Proteomes" id="UP000235220"/>
    </source>
</evidence>
<dbReference type="Gene3D" id="2.160.10.10">
    <property type="entry name" value="Hexapeptide repeat proteins"/>
    <property type="match status" value="1"/>
</dbReference>
<dbReference type="GO" id="GO:0005829">
    <property type="term" value="C:cytosol"/>
    <property type="evidence" value="ECO:0000318"/>
    <property type="project" value="GO_Central"/>
</dbReference>
<dbReference type="InterPro" id="IPR001451">
    <property type="entry name" value="Hexapep"/>
</dbReference>
<dbReference type="InterPro" id="IPR018357">
    <property type="entry name" value="Hexapep_transf_CS"/>
</dbReference>
<dbReference type="STRING" id="51240.A0A2I4E0H8"/>
<dbReference type="SUPFAM" id="SSF51161">
    <property type="entry name" value="Trimeric LpxA-like enzymes"/>
    <property type="match status" value="1"/>
</dbReference>
<accession>A0A2I4E0H8</accession>
<evidence type="ECO:0000256" key="1">
    <source>
        <dbReference type="ARBA" id="ARBA00004876"/>
    </source>
</evidence>
<dbReference type="AlphaFoldDB" id="A0A2I4E0H8"/>